<evidence type="ECO:0000259" key="6">
    <source>
        <dbReference type="PROSITE" id="PS00463"/>
    </source>
</evidence>
<dbReference type="CDD" id="cd00067">
    <property type="entry name" value="GAL4"/>
    <property type="match status" value="1"/>
</dbReference>
<name>A0A2V1DCC6_9PLEO</name>
<keyword evidence="8" id="KW-1185">Reference proteome</keyword>
<dbReference type="Gene3D" id="4.10.240.10">
    <property type="entry name" value="Zn(2)-C6 fungal-type DNA-binding domain"/>
    <property type="match status" value="1"/>
</dbReference>
<keyword evidence="1" id="KW-0479">Metal-binding</keyword>
<dbReference type="EMBL" id="KZ805484">
    <property type="protein sequence ID" value="PVH95780.1"/>
    <property type="molecule type" value="Genomic_DNA"/>
</dbReference>
<evidence type="ECO:0000256" key="5">
    <source>
        <dbReference type="SAM" id="MobiDB-lite"/>
    </source>
</evidence>
<evidence type="ECO:0000313" key="8">
    <source>
        <dbReference type="Proteomes" id="UP000244855"/>
    </source>
</evidence>
<dbReference type="GO" id="GO:0000981">
    <property type="term" value="F:DNA-binding transcription factor activity, RNA polymerase II-specific"/>
    <property type="evidence" value="ECO:0007669"/>
    <property type="project" value="InterPro"/>
</dbReference>
<evidence type="ECO:0000256" key="3">
    <source>
        <dbReference type="ARBA" id="ARBA00023163"/>
    </source>
</evidence>
<dbReference type="Proteomes" id="UP000244855">
    <property type="component" value="Unassembled WGS sequence"/>
</dbReference>
<evidence type="ECO:0000256" key="2">
    <source>
        <dbReference type="ARBA" id="ARBA00023015"/>
    </source>
</evidence>
<keyword evidence="4" id="KW-0539">Nucleus</keyword>
<reference evidence="7 8" key="1">
    <citation type="journal article" date="2018" name="Sci. Rep.">
        <title>Comparative genomics provides insights into the lifestyle and reveals functional heterogeneity of dark septate endophytic fungi.</title>
        <authorList>
            <person name="Knapp D.G."/>
            <person name="Nemeth J.B."/>
            <person name="Barry K."/>
            <person name="Hainaut M."/>
            <person name="Henrissat B."/>
            <person name="Johnson J."/>
            <person name="Kuo A."/>
            <person name="Lim J.H.P."/>
            <person name="Lipzen A."/>
            <person name="Nolan M."/>
            <person name="Ohm R.A."/>
            <person name="Tamas L."/>
            <person name="Grigoriev I.V."/>
            <person name="Spatafora J.W."/>
            <person name="Nagy L.G."/>
            <person name="Kovacs G.M."/>
        </authorList>
    </citation>
    <scope>NUCLEOTIDE SEQUENCE [LARGE SCALE GENOMIC DNA]</scope>
    <source>
        <strain evidence="7 8">DSE2036</strain>
    </source>
</reference>
<dbReference type="GO" id="GO:0003677">
    <property type="term" value="F:DNA binding"/>
    <property type="evidence" value="ECO:0007669"/>
    <property type="project" value="InterPro"/>
</dbReference>
<evidence type="ECO:0000256" key="4">
    <source>
        <dbReference type="ARBA" id="ARBA00023242"/>
    </source>
</evidence>
<dbReference type="AlphaFoldDB" id="A0A2V1DCC6"/>
<dbReference type="SUPFAM" id="SSF57701">
    <property type="entry name" value="Zn2/Cys6 DNA-binding domain"/>
    <property type="match status" value="1"/>
</dbReference>
<dbReference type="PANTHER" id="PTHR47840:SF1">
    <property type="entry name" value="ZN(II)2CYS6 TRANSCRIPTION FACTOR (EUROFUNG)"/>
    <property type="match status" value="1"/>
</dbReference>
<protein>
    <recommendedName>
        <fullName evidence="6">Zn(2)-C6 fungal-type domain-containing protein</fullName>
    </recommendedName>
</protein>
<evidence type="ECO:0000313" key="7">
    <source>
        <dbReference type="EMBL" id="PVH95780.1"/>
    </source>
</evidence>
<dbReference type="OrthoDB" id="5392779at2759"/>
<dbReference type="SMART" id="SM00906">
    <property type="entry name" value="Fungal_trans"/>
    <property type="match status" value="1"/>
</dbReference>
<keyword evidence="3" id="KW-0804">Transcription</keyword>
<feature type="region of interest" description="Disordered" evidence="5">
    <location>
        <begin position="55"/>
        <end position="78"/>
    </location>
</feature>
<feature type="domain" description="Zn(2)-C6 fungal-type" evidence="6">
    <location>
        <begin position="23"/>
        <end position="53"/>
    </location>
</feature>
<dbReference type="InterPro" id="IPR036864">
    <property type="entry name" value="Zn2-C6_fun-type_DNA-bd_sf"/>
</dbReference>
<sequence>MADHSSPGPSNLPPKRLRLGTKSCSECRRRKVRCVFKQGVMTCDGCLVHDVVCQPQKGAPRPTNSRETTAGNDRAPSAHDVTEMLQSHNVTVPIIRSTIADSVEFQSQTVPLSENRAPSEISADQGPPASNALHTSNNDVGDADPNNAPLPQLLQNHAFMTPLLSSNPRPTLSIHIPRPPLPTLATLKSLLSYSEKYWPIWPTIAFDVARLQQFILSQHEFNSHALTTDMNSHERLAIAKLYLWIALCLVHCPRRHIDSLTLPEIKKDLIARYTDYASMVLSINIDGNGGEEEVECLSILWKIAFDTGKPNRAWRYLRQGITRAIQLGYHRQDVHFDERKTAIWTALWQHERRISCMLGLPSCTSKEHAGTRLQDLPQNDATFAAHHRLSVIEGEIVKRDQTGAKNDYALTIQIDQDLESIRPLLPFLSAQSDLVTIYTAVGVKIRFHDTQKLLHVPCILREDISTLSRYSFDRVVDACREIIHTLTFLREVCDEYMCEVLDFQLFSAAMTLIIGILSHRRESTTSSSPSSIDETSDWNLVDSSLKCLRSTVERLDCSVAKQGADTLDAIIAVCHHRRLPDQQPSLENDSLVVTVPYFGCFRINFPDSSSSAFPQSTRQPHASSVEFSMVDPLPSALTSSAAWPYEDELVSDWFYQGRHNQPYDENYDFEWQFDV</sequence>
<dbReference type="GO" id="GO:0008270">
    <property type="term" value="F:zinc ion binding"/>
    <property type="evidence" value="ECO:0007669"/>
    <property type="project" value="InterPro"/>
</dbReference>
<dbReference type="PANTHER" id="PTHR47840">
    <property type="entry name" value="ZN(II)2CYS6 TRANSCRIPTION FACTOR (EUROFUNG)-RELATED"/>
    <property type="match status" value="1"/>
</dbReference>
<dbReference type="CDD" id="cd12148">
    <property type="entry name" value="fungal_TF_MHR"/>
    <property type="match status" value="1"/>
</dbReference>
<evidence type="ECO:0000256" key="1">
    <source>
        <dbReference type="ARBA" id="ARBA00022723"/>
    </source>
</evidence>
<keyword evidence="2" id="KW-0805">Transcription regulation</keyword>
<dbReference type="PROSITE" id="PS00463">
    <property type="entry name" value="ZN2_CY6_FUNGAL_1"/>
    <property type="match status" value="1"/>
</dbReference>
<proteinExistence type="predicted"/>
<dbReference type="STRING" id="97972.A0A2V1DCC6"/>
<dbReference type="InterPro" id="IPR001138">
    <property type="entry name" value="Zn2Cys6_DnaBD"/>
</dbReference>
<feature type="compositionally biased region" description="Polar residues" evidence="5">
    <location>
        <begin position="62"/>
        <end position="71"/>
    </location>
</feature>
<feature type="region of interest" description="Disordered" evidence="5">
    <location>
        <begin position="109"/>
        <end position="151"/>
    </location>
</feature>
<gene>
    <name evidence="7" type="ORF">DM02DRAFT_689396</name>
</gene>
<accession>A0A2V1DCC6</accession>
<dbReference type="GO" id="GO:0006351">
    <property type="term" value="P:DNA-templated transcription"/>
    <property type="evidence" value="ECO:0007669"/>
    <property type="project" value="InterPro"/>
</dbReference>
<organism evidence="7 8">
    <name type="scientific">Periconia macrospinosa</name>
    <dbReference type="NCBI Taxonomy" id="97972"/>
    <lineage>
        <taxon>Eukaryota</taxon>
        <taxon>Fungi</taxon>
        <taxon>Dikarya</taxon>
        <taxon>Ascomycota</taxon>
        <taxon>Pezizomycotina</taxon>
        <taxon>Dothideomycetes</taxon>
        <taxon>Pleosporomycetidae</taxon>
        <taxon>Pleosporales</taxon>
        <taxon>Massarineae</taxon>
        <taxon>Periconiaceae</taxon>
        <taxon>Periconia</taxon>
    </lineage>
</organism>
<dbReference type="InterPro" id="IPR007219">
    <property type="entry name" value="XnlR_reg_dom"/>
</dbReference>